<protein>
    <submittedName>
        <fullName evidence="1">Uncharacterized protein</fullName>
    </submittedName>
</protein>
<organism evidence="1 2">
    <name type="scientific">Pyropia yezoensis</name>
    <name type="common">Susabi-nori</name>
    <name type="synonym">Porphyra yezoensis</name>
    <dbReference type="NCBI Taxonomy" id="2788"/>
    <lineage>
        <taxon>Eukaryota</taxon>
        <taxon>Rhodophyta</taxon>
        <taxon>Bangiophyceae</taxon>
        <taxon>Bangiales</taxon>
        <taxon>Bangiaceae</taxon>
        <taxon>Pyropia</taxon>
    </lineage>
</organism>
<comment type="caution">
    <text evidence="1">The sequence shown here is derived from an EMBL/GenBank/DDBJ whole genome shotgun (WGS) entry which is preliminary data.</text>
</comment>
<dbReference type="Proteomes" id="UP000798662">
    <property type="component" value="Chromosome 1"/>
</dbReference>
<accession>A0ACC3BVE6</accession>
<proteinExistence type="predicted"/>
<evidence type="ECO:0000313" key="1">
    <source>
        <dbReference type="EMBL" id="KAK1862021.1"/>
    </source>
</evidence>
<evidence type="ECO:0000313" key="2">
    <source>
        <dbReference type="Proteomes" id="UP000798662"/>
    </source>
</evidence>
<dbReference type="EMBL" id="CM020618">
    <property type="protein sequence ID" value="KAK1862021.1"/>
    <property type="molecule type" value="Genomic_DNA"/>
</dbReference>
<sequence>MGGRPRAAGTVGLAAGAGAGGGVTKPAGVTYNCSQPGCTKTFTRRSNLRAHARIHSGLEPYVCLEPACYKRFKWKSCLNSHQRTHLRRQSVAMAACQKADKSWVVYDGSAAAAAAPSRRDRARPVAGAASTGAGGSAGGVADEGGTADPAVGNGSGALAYHLPYPPTPGMHMPPPLGYTGATATSDGDEEEDDDGGDLPDAFMMGHTGGGGLYAVGSMLPPMPPPGYPGLPDAPPPVMAPPRPAAGVVGAGGSPIDSDAPSSYAPSGATRPPPPQTGGSMSPVSIATAPPQALSAGAGATGVPPYGYGGDYEGANGGGGGYGVVAPADEAPLYGVPAGMGDPAGQLNANPQQLMALLNTGMMPDFMINFAESAAELSLNEQGVASPVPPTLSSPFPISDIFAQLPDGSGEPPDATRQRSVRADPPAELFTAIKGRGRDEPSIMRSLSRIEEGGYASRSPREDSFVNTLSARLATTAVVASNVAAVALVSPADINLAGNLTSFVGRTRGSGSLSMSGSVGGGGSAAGSAVGGRAGAGIPSLGLWSAGLSAGSLGSAYGGLGGSGGGGSGGSGGRGSGHGSAAGGRSLLGSPHITSSLDLSPVAAWPPPVRPGSGDSMEGDAPREGGRPWP</sequence>
<gene>
    <name evidence="1" type="ORF">I4F81_004597</name>
</gene>
<reference evidence="1" key="1">
    <citation type="submission" date="2019-11" db="EMBL/GenBank/DDBJ databases">
        <title>Nori genome reveals adaptations in red seaweeds to the harsh intertidal environment.</title>
        <authorList>
            <person name="Wang D."/>
            <person name="Mao Y."/>
        </authorList>
    </citation>
    <scope>NUCLEOTIDE SEQUENCE</scope>
    <source>
        <tissue evidence="1">Gametophyte</tissue>
    </source>
</reference>
<keyword evidence="2" id="KW-1185">Reference proteome</keyword>
<name>A0ACC3BVE6_PYRYE</name>